<dbReference type="InterPro" id="IPR011990">
    <property type="entry name" value="TPR-like_helical_dom_sf"/>
</dbReference>
<dbReference type="GO" id="GO:0003677">
    <property type="term" value="F:DNA binding"/>
    <property type="evidence" value="ECO:0007669"/>
    <property type="project" value="UniProtKB-KW"/>
</dbReference>
<dbReference type="SUPFAM" id="SSF46894">
    <property type="entry name" value="C-terminal effector domain of the bipartite response regulators"/>
    <property type="match status" value="1"/>
</dbReference>
<dbReference type="InterPro" id="IPR036388">
    <property type="entry name" value="WH-like_DNA-bd_sf"/>
</dbReference>
<comment type="caution">
    <text evidence="5">The sequence shown here is derived from an EMBL/GenBank/DDBJ whole genome shotgun (WGS) entry which is preliminary data.</text>
</comment>
<organism evidence="5 6">
    <name type="scientific">Paenibacillus endophyticus</name>
    <dbReference type="NCBI Taxonomy" id="1294268"/>
    <lineage>
        <taxon>Bacteria</taxon>
        <taxon>Bacillati</taxon>
        <taxon>Bacillota</taxon>
        <taxon>Bacilli</taxon>
        <taxon>Bacillales</taxon>
        <taxon>Paenibacillaceae</taxon>
        <taxon>Paenibacillus</taxon>
    </lineage>
</organism>
<dbReference type="InterPro" id="IPR016032">
    <property type="entry name" value="Sig_transdc_resp-reg_C-effctor"/>
</dbReference>
<keyword evidence="1" id="KW-0805">Transcription regulation</keyword>
<dbReference type="AlphaFoldDB" id="A0A7W5C5J0"/>
<evidence type="ECO:0000256" key="2">
    <source>
        <dbReference type="ARBA" id="ARBA00023125"/>
    </source>
</evidence>
<evidence type="ECO:0000313" key="5">
    <source>
        <dbReference type="EMBL" id="MBB3151438.1"/>
    </source>
</evidence>
<evidence type="ECO:0000313" key="6">
    <source>
        <dbReference type="Proteomes" id="UP000518605"/>
    </source>
</evidence>
<proteinExistence type="predicted"/>
<dbReference type="Proteomes" id="UP000518605">
    <property type="component" value="Unassembled WGS sequence"/>
</dbReference>
<gene>
    <name evidence="5" type="ORF">FHS16_001481</name>
</gene>
<dbReference type="SMART" id="SM00028">
    <property type="entry name" value="TPR"/>
    <property type="match status" value="4"/>
</dbReference>
<evidence type="ECO:0000256" key="3">
    <source>
        <dbReference type="ARBA" id="ARBA00023163"/>
    </source>
</evidence>
<dbReference type="InterPro" id="IPR027417">
    <property type="entry name" value="P-loop_NTPase"/>
</dbReference>
<dbReference type="PANTHER" id="PTHR44688">
    <property type="entry name" value="DNA-BINDING TRANSCRIPTIONAL ACTIVATOR DEVR_DOSR"/>
    <property type="match status" value="1"/>
</dbReference>
<dbReference type="SMART" id="SM00421">
    <property type="entry name" value="HTH_LUXR"/>
    <property type="match status" value="1"/>
</dbReference>
<dbReference type="Pfam" id="PF00196">
    <property type="entry name" value="GerE"/>
    <property type="match status" value="1"/>
</dbReference>
<evidence type="ECO:0000256" key="1">
    <source>
        <dbReference type="ARBA" id="ARBA00023015"/>
    </source>
</evidence>
<dbReference type="PROSITE" id="PS50043">
    <property type="entry name" value="HTH_LUXR_2"/>
    <property type="match status" value="1"/>
</dbReference>
<dbReference type="Pfam" id="PF25873">
    <property type="entry name" value="WHD_MalT"/>
    <property type="match status" value="1"/>
</dbReference>
<reference evidence="5 6" key="1">
    <citation type="submission" date="2020-08" db="EMBL/GenBank/DDBJ databases">
        <title>Genomic Encyclopedia of Type Strains, Phase III (KMG-III): the genomes of soil and plant-associated and newly described type strains.</title>
        <authorList>
            <person name="Whitman W."/>
        </authorList>
    </citation>
    <scope>NUCLEOTIDE SEQUENCE [LARGE SCALE GENOMIC DNA]</scope>
    <source>
        <strain evidence="5 6">CECT 8234</strain>
    </source>
</reference>
<keyword evidence="3" id="KW-0804">Transcription</keyword>
<dbReference type="InterPro" id="IPR059106">
    <property type="entry name" value="WHD_MalT"/>
</dbReference>
<dbReference type="PRINTS" id="PR00038">
    <property type="entry name" value="HTHLUXR"/>
</dbReference>
<dbReference type="InterPro" id="IPR019734">
    <property type="entry name" value="TPR_rpt"/>
</dbReference>
<dbReference type="CDD" id="cd06170">
    <property type="entry name" value="LuxR_C_like"/>
    <property type="match status" value="1"/>
</dbReference>
<dbReference type="InterPro" id="IPR041617">
    <property type="entry name" value="TPR_MalT"/>
</dbReference>
<keyword evidence="2" id="KW-0238">DNA-binding</keyword>
<dbReference type="GO" id="GO:0006355">
    <property type="term" value="P:regulation of DNA-templated transcription"/>
    <property type="evidence" value="ECO:0007669"/>
    <property type="project" value="InterPro"/>
</dbReference>
<dbReference type="PANTHER" id="PTHR44688:SF16">
    <property type="entry name" value="DNA-BINDING TRANSCRIPTIONAL ACTIVATOR DEVR_DOSR"/>
    <property type="match status" value="1"/>
</dbReference>
<dbReference type="Gene3D" id="3.40.50.300">
    <property type="entry name" value="P-loop containing nucleotide triphosphate hydrolases"/>
    <property type="match status" value="1"/>
</dbReference>
<dbReference type="Gene3D" id="1.25.40.10">
    <property type="entry name" value="Tetratricopeptide repeat domain"/>
    <property type="match status" value="1"/>
</dbReference>
<dbReference type="EMBL" id="JACHXW010000003">
    <property type="protein sequence ID" value="MBB3151438.1"/>
    <property type="molecule type" value="Genomic_DNA"/>
</dbReference>
<dbReference type="SUPFAM" id="SSF48452">
    <property type="entry name" value="TPR-like"/>
    <property type="match status" value="1"/>
</dbReference>
<protein>
    <submittedName>
        <fullName evidence="5">LuxR family maltose regulon positive regulatory protein</fullName>
    </submittedName>
</protein>
<dbReference type="InterPro" id="IPR000792">
    <property type="entry name" value="Tscrpt_reg_LuxR_C"/>
</dbReference>
<dbReference type="SUPFAM" id="SSF52540">
    <property type="entry name" value="P-loop containing nucleoside triphosphate hydrolases"/>
    <property type="match status" value="1"/>
</dbReference>
<dbReference type="Gene3D" id="1.10.10.10">
    <property type="entry name" value="Winged helix-like DNA-binding domain superfamily/Winged helix DNA-binding domain"/>
    <property type="match status" value="1"/>
</dbReference>
<feature type="domain" description="HTH luxR-type" evidence="4">
    <location>
        <begin position="818"/>
        <end position="883"/>
    </location>
</feature>
<evidence type="ECO:0000259" key="4">
    <source>
        <dbReference type="PROSITE" id="PS50043"/>
    </source>
</evidence>
<accession>A0A7W5C5J0</accession>
<keyword evidence="6" id="KW-1185">Reference proteome</keyword>
<dbReference type="Pfam" id="PF17874">
    <property type="entry name" value="TPR_MalT"/>
    <property type="match status" value="1"/>
</dbReference>
<sequence length="885" mass="96552">MNIPIISTKLYIPPQRLKAASRSRLIERLNEGLPRKLTLISASAGFGKTTLATDWLATCKQPAAWLSLDEADNDPARFFTYVSAALQTVGVHAGAGLLAVLQSPQLPPIESILVSLLNEIALAPHPFIFVLDDYHVIDAPSIEHAIAYLIEHMPPQMHLVIASRHAPRLPLARLRASGQLTELSVQDMRFTSSEATGFLTKVMGLKLSPTHISQLETKTEGWIAGLQLAAISLQGHNDAAGFIQSFTGSHRFVLDYLIEEVLERQSPSIQRFLLSTAILERMCGSLCDAVLSHDSSAPQQHTLEELERANLFIVPLDNEGRWYRYHHLFADLLRKRLTNNQNSAVSKIEVAAAELHTRASIWYENHGLDNEAFHHAAAAGDMERAARLVEGAGMPLHFRGAAAAVRRWLESLPAQAMNEQPSLWVTYASVLLFDSQINGVEAKLRSAEAALRKAEPNAANRDLIGHIASIRATLAVSQHDAEAIMNQSLLALDNLHPDNLPVRTATTFALGYAYQLQGDRAAARQAYIHSLSTSEEIGHFIISIMAAIGLGSIQEADNQLYLAAQSYRKALQLAGDPPLSVACEAHLGLARVLYEWNDLAAAEQHAIRSVELAKLIERSDRFVASEVLLARVKLAQGDAAAAAAIAAHAAKHHFEHQTIQVAGAQVLGLLRQGNLAEAERLAQTQDIPVSQARVLLAKGNTAAALALLERLLLQAEAKGWQDERLQVMVLQSAALYLHGDTSKAISMLRAALAIAEPEGFMRIFIDEGQVMAALLAEAAAQGGVTDYGQKLLTLFDAGTKAQVNHKLNASARTSLTAAQPLVEPLSEREMNVLHYIALGLSNREISERLFLALSTVKGYNRIIFDKLQVERRTEAVARARELGLL</sequence>
<name>A0A7W5C5J0_9BACL</name>
<dbReference type="RefSeq" id="WP_183560371.1">
    <property type="nucleotide sequence ID" value="NZ_CBCSLB010000002.1"/>
</dbReference>